<feature type="domain" description="Lipoxygenase" evidence="4">
    <location>
        <begin position="127"/>
        <end position="602"/>
    </location>
</feature>
<evidence type="ECO:0000256" key="3">
    <source>
        <dbReference type="ARBA" id="ARBA00023002"/>
    </source>
</evidence>
<dbReference type="AlphaFoldDB" id="A0A1X6PI98"/>
<evidence type="ECO:0000256" key="1">
    <source>
        <dbReference type="ARBA" id="ARBA00022723"/>
    </source>
</evidence>
<dbReference type="GO" id="GO:0016702">
    <property type="term" value="F:oxidoreductase activity, acting on single donors with incorporation of molecular oxygen, incorporation of two atoms of oxygen"/>
    <property type="evidence" value="ECO:0007669"/>
    <property type="project" value="InterPro"/>
</dbReference>
<keyword evidence="3" id="KW-0560">Oxidoreductase</keyword>
<dbReference type="PROSITE" id="PS51393">
    <property type="entry name" value="LIPOXYGENASE_3"/>
    <property type="match status" value="1"/>
</dbReference>
<accession>A0A1X6PI98</accession>
<dbReference type="GO" id="GO:0046872">
    <property type="term" value="F:metal ion binding"/>
    <property type="evidence" value="ECO:0007669"/>
    <property type="project" value="UniProtKB-KW"/>
</dbReference>
<dbReference type="OrthoDB" id="407298at2759"/>
<dbReference type="Gene3D" id="3.10.450.60">
    <property type="match status" value="1"/>
</dbReference>
<proteinExistence type="predicted"/>
<evidence type="ECO:0000313" key="5">
    <source>
        <dbReference type="EMBL" id="OSX80418.1"/>
    </source>
</evidence>
<dbReference type="InterPro" id="IPR013819">
    <property type="entry name" value="LipOase_C"/>
</dbReference>
<dbReference type="Proteomes" id="UP000218209">
    <property type="component" value="Unassembled WGS sequence"/>
</dbReference>
<protein>
    <recommendedName>
        <fullName evidence="4">Lipoxygenase domain-containing protein</fullName>
    </recommendedName>
</protein>
<dbReference type="Gene3D" id="1.20.245.10">
    <property type="entry name" value="Lipoxygenase-1, Domain 5"/>
    <property type="match status" value="1"/>
</dbReference>
<keyword evidence="2" id="KW-0223">Dioxygenase</keyword>
<dbReference type="EMBL" id="KV918775">
    <property type="protein sequence ID" value="OSX80418.1"/>
    <property type="molecule type" value="Genomic_DNA"/>
</dbReference>
<gene>
    <name evidence="5" type="ORF">BU14_0052s0034</name>
</gene>
<name>A0A1X6PI98_PORUM</name>
<keyword evidence="6" id="KW-1185">Reference proteome</keyword>
<evidence type="ECO:0000313" key="6">
    <source>
        <dbReference type="Proteomes" id="UP000218209"/>
    </source>
</evidence>
<evidence type="ECO:0000256" key="2">
    <source>
        <dbReference type="ARBA" id="ARBA00022964"/>
    </source>
</evidence>
<reference evidence="5 6" key="1">
    <citation type="submission" date="2017-03" db="EMBL/GenBank/DDBJ databases">
        <title>WGS assembly of Porphyra umbilicalis.</title>
        <authorList>
            <person name="Brawley S.H."/>
            <person name="Blouin N.A."/>
            <person name="Ficko-Blean E."/>
            <person name="Wheeler G.L."/>
            <person name="Lohr M."/>
            <person name="Goodson H.V."/>
            <person name="Jenkins J.W."/>
            <person name="Blaby-Haas C.E."/>
            <person name="Helliwell K.E."/>
            <person name="Chan C."/>
            <person name="Marriage T."/>
            <person name="Bhattacharya D."/>
            <person name="Klein A.S."/>
            <person name="Badis Y."/>
            <person name="Brodie J."/>
            <person name="Cao Y."/>
            <person name="Collen J."/>
            <person name="Dittami S.M."/>
            <person name="Gachon C.M."/>
            <person name="Green B.R."/>
            <person name="Karpowicz S."/>
            <person name="Kim J.W."/>
            <person name="Kudahl U."/>
            <person name="Lin S."/>
            <person name="Michel G."/>
            <person name="Mittag M."/>
            <person name="Olson B.J."/>
            <person name="Pangilinan J."/>
            <person name="Peng Y."/>
            <person name="Qiu H."/>
            <person name="Shu S."/>
            <person name="Singer J.T."/>
            <person name="Smith A.G."/>
            <person name="Sprecher B.N."/>
            <person name="Wagner V."/>
            <person name="Wang W."/>
            <person name="Wang Z.-Y."/>
            <person name="Yan J."/>
            <person name="Yarish C."/>
            <person name="Zoeuner-Riek S."/>
            <person name="Zhuang Y."/>
            <person name="Zou Y."/>
            <person name="Lindquist E.A."/>
            <person name="Grimwood J."/>
            <person name="Barry K."/>
            <person name="Rokhsar D.S."/>
            <person name="Schmutz J."/>
            <person name="Stiller J.W."/>
            <person name="Grossman A.R."/>
            <person name="Prochnik S.E."/>
        </authorList>
    </citation>
    <scope>NUCLEOTIDE SEQUENCE [LARGE SCALE GENOMIC DNA]</scope>
    <source>
        <strain evidence="5">4086291</strain>
    </source>
</reference>
<organism evidence="5 6">
    <name type="scientific">Porphyra umbilicalis</name>
    <name type="common">Purple laver</name>
    <name type="synonym">Red alga</name>
    <dbReference type="NCBI Taxonomy" id="2786"/>
    <lineage>
        <taxon>Eukaryota</taxon>
        <taxon>Rhodophyta</taxon>
        <taxon>Bangiophyceae</taxon>
        <taxon>Bangiales</taxon>
        <taxon>Bangiaceae</taxon>
        <taxon>Porphyra</taxon>
    </lineage>
</organism>
<dbReference type="GO" id="GO:0034440">
    <property type="term" value="P:lipid oxidation"/>
    <property type="evidence" value="ECO:0007669"/>
    <property type="project" value="InterPro"/>
</dbReference>
<dbReference type="PANTHER" id="PTHR11771">
    <property type="entry name" value="LIPOXYGENASE"/>
    <property type="match status" value="1"/>
</dbReference>
<dbReference type="InterPro" id="IPR000907">
    <property type="entry name" value="LipOase"/>
</dbReference>
<dbReference type="SUPFAM" id="SSF48484">
    <property type="entry name" value="Lipoxigenase"/>
    <property type="match status" value="1"/>
</dbReference>
<evidence type="ECO:0000259" key="4">
    <source>
        <dbReference type="PROSITE" id="PS51393"/>
    </source>
</evidence>
<dbReference type="InterPro" id="IPR036226">
    <property type="entry name" value="LipOase_C_sf"/>
</dbReference>
<keyword evidence="1" id="KW-0479">Metal-binding</keyword>
<sequence length="602" mass="62732">MMTTAPTPAVAWLRWAVKVAGIYVRLAGNSVEAAIRARAAVGGGGTAARLRAWASVIGVAVVAVASGGGRTALQKAFEPVERAADEAADALADAGKATAEDPYEPYRALYATLPVPPIGLAAAIESDEVFARLRVAGPNPMILSRVRAADDEAVAGWLTDAHLRAAAGCGGDSIAAAVADHRLYVADYRGFAAALRASSEATGGTDDLDMAGGADGRGAEVLLGPVAAFALPPGGGSDGRLQPIAILPDGEPSTPALTPADGTAWTAAKAIVNAADGAHHELDTHLARTHLFVNLAMGCTSRRLSAMHHPVWRLLTPHADGTAFINNLTPHTLLARGGDVHLLLPASRAAQVNYVGGIVTGARFNDRFPRTELAARGLLHEDALSYPYREDALAMYDAIHTFVADVLGEYYTSDADVGGDPELAAWAADISAPAPGGAGLAGFGELRPDGSTEEGIIRTFAYLVKAVTLLIWTASAQHAAANFPQADLMACAAAYPLAVREGAPTPGAATPITQWLPPLRVAARQLFLGNLLGGVVHLPLGSYPLTPLPGGWFRSARGAAAVSDLRRRLDDIDARIGLREAGEQWFKYEYLRADRVPRSINI</sequence>
<dbReference type="Pfam" id="PF00305">
    <property type="entry name" value="Lipoxygenase"/>
    <property type="match status" value="1"/>
</dbReference>